<name>A0A1I2ZJ10_9MICO</name>
<dbReference type="AlphaFoldDB" id="A0A1I2ZJ10"/>
<dbReference type="Proteomes" id="UP000297963">
    <property type="component" value="Unassembled WGS sequence"/>
</dbReference>
<dbReference type="Pfam" id="PF00583">
    <property type="entry name" value="Acetyltransf_1"/>
    <property type="match status" value="1"/>
</dbReference>
<dbReference type="InterPro" id="IPR000182">
    <property type="entry name" value="GNAT_dom"/>
</dbReference>
<dbReference type="GO" id="GO:0016747">
    <property type="term" value="F:acyltransferase activity, transferring groups other than amino-acyl groups"/>
    <property type="evidence" value="ECO:0007669"/>
    <property type="project" value="InterPro"/>
</dbReference>
<accession>A0A1I2ZJ10</accession>
<keyword evidence="2" id="KW-0687">Ribonucleoprotein</keyword>
<dbReference type="STRING" id="995038.SAMN05216274_10437"/>
<evidence type="ECO:0000313" key="5">
    <source>
        <dbReference type="Proteomes" id="UP000297963"/>
    </source>
</evidence>
<evidence type="ECO:0000259" key="1">
    <source>
        <dbReference type="PROSITE" id="PS51186"/>
    </source>
</evidence>
<dbReference type="InterPro" id="IPR016181">
    <property type="entry name" value="Acyl_CoA_acyltransferase"/>
</dbReference>
<reference evidence="2 4" key="1">
    <citation type="submission" date="2016-10" db="EMBL/GenBank/DDBJ databases">
        <authorList>
            <person name="Varghese N."/>
            <person name="Submissions S."/>
        </authorList>
    </citation>
    <scope>NUCLEOTIDE SEQUENCE [LARGE SCALE GENOMIC DNA]</scope>
    <source>
        <strain evidence="2 4">GMCC 1.11211</strain>
    </source>
</reference>
<sequence length="169" mass="18114">MHAPANLPVAVRVAVAGDRGEILRLVAQVYSDMHTVYGGAAPATDAEWEARVAASLDRRLGNDVAIFVVEGAVGHLASLAVGRISETLPSPRHVHVLEGYVEWVGTDSQYRGRGYASAAMSELLRWFQANDAMSVSLNASPDAESIYLRMGFNDDGPRALSIRLGEHAS</sequence>
<dbReference type="PROSITE" id="PS51186">
    <property type="entry name" value="GNAT"/>
    <property type="match status" value="1"/>
</dbReference>
<organism evidence="3 5">
    <name type="scientific">Cryobacterium levicorallinum</name>
    <dbReference type="NCBI Taxonomy" id="995038"/>
    <lineage>
        <taxon>Bacteria</taxon>
        <taxon>Bacillati</taxon>
        <taxon>Actinomycetota</taxon>
        <taxon>Actinomycetes</taxon>
        <taxon>Micrococcales</taxon>
        <taxon>Microbacteriaceae</taxon>
        <taxon>Cryobacterium</taxon>
    </lineage>
</organism>
<dbReference type="EMBL" id="SOFE01000001">
    <property type="protein sequence ID" value="TFB89472.1"/>
    <property type="molecule type" value="Genomic_DNA"/>
</dbReference>
<reference evidence="3 5" key="2">
    <citation type="submission" date="2019-03" db="EMBL/GenBank/DDBJ databases">
        <title>Genomics of glacier-inhabiting Cryobacterium strains.</title>
        <authorList>
            <person name="Liu Q."/>
            <person name="Xin Y.-H."/>
        </authorList>
    </citation>
    <scope>NUCLEOTIDE SEQUENCE [LARGE SCALE GENOMIC DNA]</scope>
    <source>
        <strain evidence="3 5">Hh34</strain>
    </source>
</reference>
<feature type="domain" description="N-acetyltransferase" evidence="1">
    <location>
        <begin position="9"/>
        <end position="169"/>
    </location>
</feature>
<dbReference type="Proteomes" id="UP000199681">
    <property type="component" value="Unassembled WGS sequence"/>
</dbReference>
<keyword evidence="3" id="KW-0808">Transferase</keyword>
<evidence type="ECO:0000313" key="3">
    <source>
        <dbReference type="EMBL" id="TFB89472.1"/>
    </source>
</evidence>
<dbReference type="CDD" id="cd04301">
    <property type="entry name" value="NAT_SF"/>
    <property type="match status" value="1"/>
</dbReference>
<dbReference type="EMBL" id="FOPW01000004">
    <property type="protein sequence ID" value="SFH37081.1"/>
    <property type="molecule type" value="Genomic_DNA"/>
</dbReference>
<evidence type="ECO:0000313" key="2">
    <source>
        <dbReference type="EMBL" id="SFH37081.1"/>
    </source>
</evidence>
<keyword evidence="4" id="KW-1185">Reference proteome</keyword>
<comment type="caution">
    <text evidence="3">The sequence shown here is derived from an EMBL/GenBank/DDBJ whole genome shotgun (WGS) entry which is preliminary data.</text>
</comment>
<dbReference type="Gene3D" id="3.40.630.30">
    <property type="match status" value="1"/>
</dbReference>
<gene>
    <name evidence="3" type="ORF">E3O11_00180</name>
    <name evidence="2" type="ORF">SAMN05216274_10437</name>
</gene>
<evidence type="ECO:0000313" key="4">
    <source>
        <dbReference type="Proteomes" id="UP000199681"/>
    </source>
</evidence>
<dbReference type="GO" id="GO:0005840">
    <property type="term" value="C:ribosome"/>
    <property type="evidence" value="ECO:0007669"/>
    <property type="project" value="UniProtKB-KW"/>
</dbReference>
<keyword evidence="2" id="KW-0689">Ribosomal protein</keyword>
<proteinExistence type="predicted"/>
<protein>
    <submittedName>
        <fullName evidence="3">GNAT family N-acetyltransferase</fullName>
    </submittedName>
    <submittedName>
        <fullName evidence="2">Ribosomal protein S18 acetylase RimI</fullName>
    </submittedName>
</protein>
<dbReference type="SUPFAM" id="SSF55729">
    <property type="entry name" value="Acyl-CoA N-acyltransferases (Nat)"/>
    <property type="match status" value="1"/>
</dbReference>